<comment type="caution">
    <text evidence="1">The sequence shown here is derived from an EMBL/GenBank/DDBJ whole genome shotgun (WGS) entry which is preliminary data.</text>
</comment>
<name>A0A371I4G2_MUCPR</name>
<dbReference type="PANTHER" id="PTHR33240">
    <property type="entry name" value="OS08G0508500 PROTEIN"/>
    <property type="match status" value="1"/>
</dbReference>
<dbReference type="InterPro" id="IPR021109">
    <property type="entry name" value="Peptidase_aspartic_dom_sf"/>
</dbReference>
<protein>
    <recommendedName>
        <fullName evidence="3">Retropepsins domain-containing protein</fullName>
    </recommendedName>
</protein>
<proteinExistence type="predicted"/>
<dbReference type="AlphaFoldDB" id="A0A371I4G2"/>
<evidence type="ECO:0000313" key="2">
    <source>
        <dbReference type="Proteomes" id="UP000257109"/>
    </source>
</evidence>
<dbReference type="SUPFAM" id="SSF50630">
    <property type="entry name" value="Acid proteases"/>
    <property type="match status" value="1"/>
</dbReference>
<dbReference type="OrthoDB" id="5430981at2759"/>
<reference evidence="1" key="1">
    <citation type="submission" date="2018-05" db="EMBL/GenBank/DDBJ databases">
        <title>Draft genome of Mucuna pruriens seed.</title>
        <authorList>
            <person name="Nnadi N.E."/>
            <person name="Vos R."/>
            <person name="Hasami M.H."/>
            <person name="Devisetty U.K."/>
            <person name="Aguiy J.C."/>
        </authorList>
    </citation>
    <scope>NUCLEOTIDE SEQUENCE [LARGE SCALE GENOMIC DNA]</scope>
    <source>
        <strain evidence="1">JCA_2017</strain>
    </source>
</reference>
<gene>
    <name evidence="1" type="ORF">CR513_05619</name>
</gene>
<sequence>MVTKEEAHEFLKIIRHSEYGDAGPTTQNTSANSTPIIELLLKILNEAHVPQDITPAKFGGIINNITTSRHLSFSEEEVPIEVKCGNYMIARVLIDNGSSLNVMPKTTLDKLYSPSTILRNSPVVVRPFNGSKREVMGEITLLVCIGPTTFDITFYVMDIRPAYKCLLDRPWIHAVEAVPSSLHQKVKFIAKDS</sequence>
<dbReference type="PANTHER" id="PTHR33240:SF15">
    <property type="entry name" value="GAG-PRO-LIKE PROTEIN"/>
    <property type="match status" value="1"/>
</dbReference>
<dbReference type="Proteomes" id="UP000257109">
    <property type="component" value="Unassembled WGS sequence"/>
</dbReference>
<dbReference type="EMBL" id="QJKJ01000945">
    <property type="protein sequence ID" value="RDY09931.1"/>
    <property type="molecule type" value="Genomic_DNA"/>
</dbReference>
<evidence type="ECO:0008006" key="3">
    <source>
        <dbReference type="Google" id="ProtNLM"/>
    </source>
</evidence>
<organism evidence="1 2">
    <name type="scientific">Mucuna pruriens</name>
    <name type="common">Velvet bean</name>
    <name type="synonym">Dolichos pruriens</name>
    <dbReference type="NCBI Taxonomy" id="157652"/>
    <lineage>
        <taxon>Eukaryota</taxon>
        <taxon>Viridiplantae</taxon>
        <taxon>Streptophyta</taxon>
        <taxon>Embryophyta</taxon>
        <taxon>Tracheophyta</taxon>
        <taxon>Spermatophyta</taxon>
        <taxon>Magnoliopsida</taxon>
        <taxon>eudicotyledons</taxon>
        <taxon>Gunneridae</taxon>
        <taxon>Pentapetalae</taxon>
        <taxon>rosids</taxon>
        <taxon>fabids</taxon>
        <taxon>Fabales</taxon>
        <taxon>Fabaceae</taxon>
        <taxon>Papilionoideae</taxon>
        <taxon>50 kb inversion clade</taxon>
        <taxon>NPAAA clade</taxon>
        <taxon>indigoferoid/millettioid clade</taxon>
        <taxon>Phaseoleae</taxon>
        <taxon>Mucuna</taxon>
    </lineage>
</organism>
<keyword evidence="2" id="KW-1185">Reference proteome</keyword>
<dbReference type="Gene3D" id="2.40.70.10">
    <property type="entry name" value="Acid Proteases"/>
    <property type="match status" value="1"/>
</dbReference>
<dbReference type="CDD" id="cd00303">
    <property type="entry name" value="retropepsin_like"/>
    <property type="match status" value="1"/>
</dbReference>
<accession>A0A371I4G2</accession>
<evidence type="ECO:0000313" key="1">
    <source>
        <dbReference type="EMBL" id="RDY09931.1"/>
    </source>
</evidence>
<feature type="non-terminal residue" evidence="1">
    <location>
        <position position="1"/>
    </location>
</feature>